<dbReference type="Proteomes" id="UP000054230">
    <property type="component" value="Unassembled WGS sequence"/>
</dbReference>
<dbReference type="RefSeq" id="WP_058210307.1">
    <property type="nucleotide sequence ID" value="NZ_LKLP01000111.1"/>
</dbReference>
<proteinExistence type="predicted"/>
<protein>
    <submittedName>
        <fullName evidence="1">Uncharacterized protein</fullName>
    </submittedName>
</protein>
<gene>
    <name evidence="1" type="ORF">LMG8520_2165</name>
</gene>
<dbReference type="PATRIC" id="fig|1360.106.peg.2470"/>
<reference evidence="2" key="1">
    <citation type="submission" date="2015-10" db="EMBL/GenBank/DDBJ databases">
        <title>Draft Genome Sequences of 11 Lactococcus lactis subspecies cremoris strains.</title>
        <authorList>
            <person name="Wels M."/>
            <person name="Backus L."/>
            <person name="Boekhorst J."/>
            <person name="Dijkstra A."/>
            <person name="Beerthuizen M."/>
            <person name="Kelly W."/>
            <person name="Siezen R."/>
            <person name="Bachmann H."/>
            <person name="Van Hijum S."/>
        </authorList>
    </citation>
    <scope>NUCLEOTIDE SEQUENCE [LARGE SCALE GENOMIC DNA]</scope>
    <source>
        <strain evidence="2">LMG8520</strain>
    </source>
</reference>
<dbReference type="AlphaFoldDB" id="A0A0V8CXZ0"/>
<accession>A0A0V8CXZ0</accession>
<name>A0A0V8CXZ0_LACLL</name>
<evidence type="ECO:0000313" key="1">
    <source>
        <dbReference type="EMBL" id="KSU06171.1"/>
    </source>
</evidence>
<sequence>MEKQQLKTLILDAQAELEILSKLNISTEALSKLYHATNKDEGLQNDVVLAGFIKEVTKRGGFAGKNVAGAITASKNALTYANEALARLK</sequence>
<comment type="caution">
    <text evidence="1">The sequence shown here is derived from an EMBL/GenBank/DDBJ whole genome shotgun (WGS) entry which is preliminary data.</text>
</comment>
<dbReference type="EMBL" id="LKLP01000111">
    <property type="protein sequence ID" value="KSU06171.1"/>
    <property type="molecule type" value="Genomic_DNA"/>
</dbReference>
<organism evidence="1 2">
    <name type="scientific">Lactococcus lactis subsp. lactis</name>
    <name type="common">Streptococcus lactis</name>
    <dbReference type="NCBI Taxonomy" id="1360"/>
    <lineage>
        <taxon>Bacteria</taxon>
        <taxon>Bacillati</taxon>
        <taxon>Bacillota</taxon>
        <taxon>Bacilli</taxon>
        <taxon>Lactobacillales</taxon>
        <taxon>Streptococcaceae</taxon>
        <taxon>Lactococcus</taxon>
    </lineage>
</organism>
<evidence type="ECO:0000313" key="2">
    <source>
        <dbReference type="Proteomes" id="UP000054230"/>
    </source>
</evidence>